<keyword evidence="1" id="KW-1188">Viral release from host cell</keyword>
<dbReference type="InterPro" id="IPR027417">
    <property type="entry name" value="P-loop_NTPase"/>
</dbReference>
<dbReference type="NCBIfam" id="TIGR01543">
    <property type="entry name" value="proheadase_HK97"/>
    <property type="match status" value="1"/>
</dbReference>
<comment type="caution">
    <text evidence="5">The sequence shown here is derived from an EMBL/GenBank/DDBJ whole genome shotgun (WGS) entry which is preliminary data.</text>
</comment>
<sequence>MIHVVMGPPCSGKTTFVEANAAPGVARFDLEQVASTIAAQPVADTAPGTVLDAVLAMRRGLTGWLLDVEAPVEEFWLINSRPPDTLIAALASQGAQFHVVDPGEEECIARAIRAGRPDSTVERIKQWYLNPPEIPGEKGDNVKTKTITVGLKATPDDVDIVDAGTFEGYASVFNNTDTYGDVIRPGAFTETINDFQERGRVIPVLYGHDFSDPFSNIGAVEEVVEDDHGLRVKAKLDLDNPKAAQVYRLMKAKRLNEMSFAFNVLDGSWAEIDGEEIYEIKRVKLFEVSVVPVGANPQAEILTVKQATEALVTAAKQANPAVAESVAKHAGSIAALLDPVAENGAEAPQEPNHAKDGDVAVFEATVKFLERKHYV</sequence>
<protein>
    <submittedName>
        <fullName evidence="5">HK97 family phage prohead protease</fullName>
    </submittedName>
</protein>
<feature type="domain" description="Prohead serine protease" evidence="4">
    <location>
        <begin position="164"/>
        <end position="309"/>
    </location>
</feature>
<dbReference type="Proteomes" id="UP000581408">
    <property type="component" value="Unassembled WGS sequence"/>
</dbReference>
<keyword evidence="2 5" id="KW-0645">Protease</keyword>
<evidence type="ECO:0000256" key="3">
    <source>
        <dbReference type="ARBA" id="ARBA00022801"/>
    </source>
</evidence>
<proteinExistence type="predicted"/>
<dbReference type="RefSeq" id="WP_181194811.1">
    <property type="nucleotide sequence ID" value="NZ_JABFEE010000006.1"/>
</dbReference>
<evidence type="ECO:0000259" key="4">
    <source>
        <dbReference type="Pfam" id="PF04586"/>
    </source>
</evidence>
<dbReference type="InterPro" id="IPR006433">
    <property type="entry name" value="Prohead_protease"/>
</dbReference>
<organism evidence="5 6">
    <name type="scientific">Corynebacterium wankanglinii</name>
    <dbReference type="NCBI Taxonomy" id="2735136"/>
    <lineage>
        <taxon>Bacteria</taxon>
        <taxon>Bacillati</taxon>
        <taxon>Actinomycetota</taxon>
        <taxon>Actinomycetes</taxon>
        <taxon>Mycobacteriales</taxon>
        <taxon>Corynebacteriaceae</taxon>
        <taxon>Corynebacterium</taxon>
    </lineage>
</organism>
<name>A0A838CKF6_9CORY</name>
<dbReference type="AlphaFoldDB" id="A0A838CKF6"/>
<dbReference type="GO" id="GO:0006508">
    <property type="term" value="P:proteolysis"/>
    <property type="evidence" value="ECO:0007669"/>
    <property type="project" value="UniProtKB-KW"/>
</dbReference>
<keyword evidence="3" id="KW-0378">Hydrolase</keyword>
<dbReference type="Pfam" id="PF04586">
    <property type="entry name" value="Peptidase_S78"/>
    <property type="match status" value="1"/>
</dbReference>
<evidence type="ECO:0000256" key="1">
    <source>
        <dbReference type="ARBA" id="ARBA00022612"/>
    </source>
</evidence>
<evidence type="ECO:0000313" key="6">
    <source>
        <dbReference type="Proteomes" id="UP000581408"/>
    </source>
</evidence>
<evidence type="ECO:0000256" key="2">
    <source>
        <dbReference type="ARBA" id="ARBA00022670"/>
    </source>
</evidence>
<dbReference type="EMBL" id="JABFEE010000006">
    <property type="protein sequence ID" value="MBA1835445.1"/>
    <property type="molecule type" value="Genomic_DNA"/>
</dbReference>
<reference evidence="5 6" key="1">
    <citation type="submission" date="2020-05" db="EMBL/GenBank/DDBJ databases">
        <title>Descriptions of Corynebacterium xxxx sp. nov., Corynebacterium yyyy sp. nov. and Corynebacterium zzzz sp. nov.</title>
        <authorList>
            <person name="Zhang G."/>
        </authorList>
    </citation>
    <scope>NUCLEOTIDE SEQUENCE [LARGE SCALE GENOMIC DNA]</scope>
    <source>
        <strain evidence="6">zg-915</strain>
    </source>
</reference>
<dbReference type="SUPFAM" id="SSF52540">
    <property type="entry name" value="P-loop containing nucleoside triphosphate hydrolases"/>
    <property type="match status" value="1"/>
</dbReference>
<evidence type="ECO:0000313" key="5">
    <source>
        <dbReference type="EMBL" id="MBA1835445.1"/>
    </source>
</evidence>
<accession>A0A838CKF6</accession>
<dbReference type="InterPro" id="IPR054613">
    <property type="entry name" value="Peptidase_S78_dom"/>
</dbReference>
<dbReference type="GO" id="GO:0008233">
    <property type="term" value="F:peptidase activity"/>
    <property type="evidence" value="ECO:0007669"/>
    <property type="project" value="UniProtKB-KW"/>
</dbReference>
<gene>
    <name evidence="5" type="ORF">HMC16_06880</name>
</gene>